<keyword evidence="1" id="KW-0732">Signal</keyword>
<organism evidence="2 3">
    <name type="scientific">Anaeromyxobacter oryzae</name>
    <dbReference type="NCBI Taxonomy" id="2918170"/>
    <lineage>
        <taxon>Bacteria</taxon>
        <taxon>Pseudomonadati</taxon>
        <taxon>Myxococcota</taxon>
        <taxon>Myxococcia</taxon>
        <taxon>Myxococcales</taxon>
        <taxon>Cystobacterineae</taxon>
        <taxon>Anaeromyxobacteraceae</taxon>
        <taxon>Anaeromyxobacter</taxon>
    </lineage>
</organism>
<dbReference type="RefSeq" id="WP_248357053.1">
    <property type="nucleotide sequence ID" value="NZ_AP025591.1"/>
</dbReference>
<dbReference type="EMBL" id="AP025591">
    <property type="protein sequence ID" value="BDG06625.1"/>
    <property type="molecule type" value="Genomic_DNA"/>
</dbReference>
<proteinExistence type="predicted"/>
<keyword evidence="3" id="KW-1185">Reference proteome</keyword>
<reference evidence="3" key="1">
    <citation type="journal article" date="2022" name="Int. J. Syst. Evol. Microbiol.">
        <title>Anaeromyxobacter oryzae sp. nov., Anaeromyxobacter diazotrophicus sp. nov. and Anaeromyxobacter paludicola sp. nov., isolated from paddy soils.</title>
        <authorList>
            <person name="Itoh H."/>
            <person name="Xu Z."/>
            <person name="Mise K."/>
            <person name="Masuda Y."/>
            <person name="Ushijima N."/>
            <person name="Hayakawa C."/>
            <person name="Shiratori Y."/>
            <person name="Senoo K."/>
        </authorList>
    </citation>
    <scope>NUCLEOTIDE SEQUENCE [LARGE SCALE GENOMIC DNA]</scope>
    <source>
        <strain evidence="3">Red232</strain>
    </source>
</reference>
<evidence type="ECO:0000313" key="2">
    <source>
        <dbReference type="EMBL" id="BDG06625.1"/>
    </source>
</evidence>
<evidence type="ECO:0000313" key="3">
    <source>
        <dbReference type="Proteomes" id="UP001162891"/>
    </source>
</evidence>
<feature type="signal peptide" evidence="1">
    <location>
        <begin position="1"/>
        <end position="20"/>
    </location>
</feature>
<protein>
    <submittedName>
        <fullName evidence="2">Uncharacterized protein</fullName>
    </submittedName>
</protein>
<accession>A0ABN6N250</accession>
<dbReference type="InterPro" id="IPR045710">
    <property type="entry name" value="DUF6066"/>
</dbReference>
<gene>
    <name evidence="2" type="ORF">AMOR_56210</name>
</gene>
<sequence length="200" mass="21279">MRVPLALLLAILALPRPAAAGGDFDALEAAAERVDALEPFLARYVGRCPDSIEKRVCLENVAAARRSVAGKTFVVRIPDATSLVKPQLRDGAFLLLFTPFVDGGGLALTHGAPTGQDRAGQPLIGLIPIKGTVPPGVMDLEFESPFRTGAVELEIVFRPERTWKLARKGEAGSYEGVAARFLGVRLIDARTGTPIVAKVL</sequence>
<dbReference type="Proteomes" id="UP001162891">
    <property type="component" value="Chromosome"/>
</dbReference>
<feature type="chain" id="PRO_5045122385" evidence="1">
    <location>
        <begin position="21"/>
        <end position="200"/>
    </location>
</feature>
<dbReference type="Pfam" id="PF19542">
    <property type="entry name" value="DUF6066"/>
    <property type="match status" value="1"/>
</dbReference>
<evidence type="ECO:0000256" key="1">
    <source>
        <dbReference type="SAM" id="SignalP"/>
    </source>
</evidence>
<name>A0ABN6N250_9BACT</name>